<evidence type="ECO:0000313" key="1">
    <source>
        <dbReference type="EMBL" id="TRY73411.1"/>
    </source>
</evidence>
<organism evidence="1 2">
    <name type="scientific">Tigriopus californicus</name>
    <name type="common">Marine copepod</name>
    <dbReference type="NCBI Taxonomy" id="6832"/>
    <lineage>
        <taxon>Eukaryota</taxon>
        <taxon>Metazoa</taxon>
        <taxon>Ecdysozoa</taxon>
        <taxon>Arthropoda</taxon>
        <taxon>Crustacea</taxon>
        <taxon>Multicrustacea</taxon>
        <taxon>Hexanauplia</taxon>
        <taxon>Copepoda</taxon>
        <taxon>Harpacticoida</taxon>
        <taxon>Harpacticidae</taxon>
        <taxon>Tigriopus</taxon>
    </lineage>
</organism>
<name>A0A553P6V0_TIGCA</name>
<sequence length="143" mass="16096">MSSNKRGEGVPVIQIVANTEVSIVVKQGLFVLNRLAEEAVHDVKSGKSDGWNYFVNNYGPNGKVCKPKEWACCFNHGILSHNLIEESYDIVANWLQRGQPNWITKTPESNLAFILDYFRVAYQGVVTLATLYNIETKNPHLSQ</sequence>
<proteinExistence type="predicted"/>
<evidence type="ECO:0000313" key="2">
    <source>
        <dbReference type="Proteomes" id="UP000318571"/>
    </source>
</evidence>
<accession>A0A553P6V0</accession>
<dbReference type="EMBL" id="VCGU01000007">
    <property type="protein sequence ID" value="TRY73411.1"/>
    <property type="molecule type" value="Genomic_DNA"/>
</dbReference>
<keyword evidence="2" id="KW-1185">Reference proteome</keyword>
<comment type="caution">
    <text evidence="1">The sequence shown here is derived from an EMBL/GenBank/DDBJ whole genome shotgun (WGS) entry which is preliminary data.</text>
</comment>
<protein>
    <submittedName>
        <fullName evidence="1">Uncharacterized protein</fullName>
    </submittedName>
</protein>
<dbReference type="Proteomes" id="UP000318571">
    <property type="component" value="Chromosome 3"/>
</dbReference>
<dbReference type="AlphaFoldDB" id="A0A553P6V0"/>
<reference evidence="1 2" key="1">
    <citation type="journal article" date="2018" name="Nat. Ecol. Evol.">
        <title>Genomic signatures of mitonuclear coevolution across populations of Tigriopus californicus.</title>
        <authorList>
            <person name="Barreto F.S."/>
            <person name="Watson E.T."/>
            <person name="Lima T.G."/>
            <person name="Willett C.S."/>
            <person name="Edmands S."/>
            <person name="Li W."/>
            <person name="Burton R.S."/>
        </authorList>
    </citation>
    <scope>NUCLEOTIDE SEQUENCE [LARGE SCALE GENOMIC DNA]</scope>
    <source>
        <strain evidence="1 2">San Diego</strain>
    </source>
</reference>
<gene>
    <name evidence="1" type="ORF">TCAL_16918</name>
</gene>